<keyword evidence="1" id="KW-0862">Zinc</keyword>
<evidence type="ECO:0000259" key="3">
    <source>
        <dbReference type="PROSITE" id="PS50157"/>
    </source>
</evidence>
<feature type="region of interest" description="Disordered" evidence="2">
    <location>
        <begin position="232"/>
        <end position="258"/>
    </location>
</feature>
<feature type="compositionally biased region" description="Pro residues" evidence="2">
    <location>
        <begin position="112"/>
        <end position="126"/>
    </location>
</feature>
<evidence type="ECO:0000256" key="2">
    <source>
        <dbReference type="SAM" id="MobiDB-lite"/>
    </source>
</evidence>
<protein>
    <recommendedName>
        <fullName evidence="3">C2H2-type domain-containing protein</fullName>
    </recommendedName>
</protein>
<name>A0A3Q3FF63_9LABR</name>
<dbReference type="Proteomes" id="UP000261660">
    <property type="component" value="Unplaced"/>
</dbReference>
<reference evidence="4" key="2">
    <citation type="submission" date="2025-09" db="UniProtKB">
        <authorList>
            <consortium name="Ensembl"/>
        </authorList>
    </citation>
    <scope>IDENTIFICATION</scope>
</reference>
<dbReference type="InterPro" id="IPR031799">
    <property type="entry name" value="Znf-C2H2_ribbon"/>
</dbReference>
<dbReference type="InParanoid" id="A0A3Q3FF63"/>
<feature type="compositionally biased region" description="Low complexity" evidence="2">
    <location>
        <begin position="61"/>
        <end position="92"/>
    </location>
</feature>
<accession>A0A3Q3FF63</accession>
<feature type="region of interest" description="Disordered" evidence="2">
    <location>
        <begin position="147"/>
        <end position="211"/>
    </location>
</feature>
<feature type="region of interest" description="Disordered" evidence="2">
    <location>
        <begin position="45"/>
        <end position="128"/>
    </location>
</feature>
<dbReference type="GO" id="GO:0008270">
    <property type="term" value="F:zinc ion binding"/>
    <property type="evidence" value="ECO:0007669"/>
    <property type="project" value="UniProtKB-KW"/>
</dbReference>
<keyword evidence="5" id="KW-1185">Reference proteome</keyword>
<organism evidence="4 5">
    <name type="scientific">Labrus bergylta</name>
    <name type="common">ballan wrasse</name>
    <dbReference type="NCBI Taxonomy" id="56723"/>
    <lineage>
        <taxon>Eukaryota</taxon>
        <taxon>Metazoa</taxon>
        <taxon>Chordata</taxon>
        <taxon>Craniata</taxon>
        <taxon>Vertebrata</taxon>
        <taxon>Euteleostomi</taxon>
        <taxon>Actinopterygii</taxon>
        <taxon>Neopterygii</taxon>
        <taxon>Teleostei</taxon>
        <taxon>Neoteleostei</taxon>
        <taxon>Acanthomorphata</taxon>
        <taxon>Eupercaria</taxon>
        <taxon>Labriformes</taxon>
        <taxon>Labridae</taxon>
        <taxon>Labrus</taxon>
    </lineage>
</organism>
<dbReference type="InterPro" id="IPR039882">
    <property type="entry name" value="ZN414"/>
</dbReference>
<dbReference type="Pfam" id="PF15909">
    <property type="entry name" value="zf-C2H2_8"/>
    <property type="match status" value="1"/>
</dbReference>
<dbReference type="PANTHER" id="PTHR21695:SF0">
    <property type="entry name" value="ZINC FINGER PROTEIN 414"/>
    <property type="match status" value="1"/>
</dbReference>
<proteinExistence type="predicted"/>
<keyword evidence="1" id="KW-0479">Metal-binding</keyword>
<dbReference type="PROSITE" id="PS00028">
    <property type="entry name" value="ZINC_FINGER_C2H2_1"/>
    <property type="match status" value="1"/>
</dbReference>
<dbReference type="AlphaFoldDB" id="A0A3Q3FF63"/>
<dbReference type="PROSITE" id="PS50157">
    <property type="entry name" value="ZINC_FINGER_C2H2_2"/>
    <property type="match status" value="1"/>
</dbReference>
<dbReference type="PANTHER" id="PTHR21695">
    <property type="entry name" value="ZINC FINGER PROTEIN 414"/>
    <property type="match status" value="1"/>
</dbReference>
<dbReference type="Ensembl" id="ENSLBET00000018877.1">
    <property type="protein sequence ID" value="ENSLBEP00000017878.1"/>
    <property type="gene ID" value="ENSLBEG00000013787.1"/>
</dbReference>
<dbReference type="GeneTree" id="ENSGT00390000006876"/>
<dbReference type="InterPro" id="IPR013087">
    <property type="entry name" value="Znf_C2H2_type"/>
</dbReference>
<evidence type="ECO:0000256" key="1">
    <source>
        <dbReference type="PROSITE-ProRule" id="PRU00042"/>
    </source>
</evidence>
<evidence type="ECO:0000313" key="5">
    <source>
        <dbReference type="Proteomes" id="UP000261660"/>
    </source>
</evidence>
<feature type="compositionally biased region" description="Polar residues" evidence="2">
    <location>
        <begin position="168"/>
        <end position="182"/>
    </location>
</feature>
<evidence type="ECO:0000313" key="4">
    <source>
        <dbReference type="Ensembl" id="ENSLBEP00000017878.1"/>
    </source>
</evidence>
<feature type="domain" description="C2H2-type" evidence="3">
    <location>
        <begin position="219"/>
        <end position="247"/>
    </location>
</feature>
<keyword evidence="1" id="KW-0863">Zinc-finger</keyword>
<reference evidence="4" key="1">
    <citation type="submission" date="2025-08" db="UniProtKB">
        <authorList>
            <consortium name="Ensembl"/>
        </authorList>
    </citation>
    <scope>IDENTIFICATION</scope>
</reference>
<sequence>MLKLMEHMRQHHKPNIYFLCENCRTKLRTYKGLLTHLHTCSKVSQGKTKLPEPMPPPPAAAAPTDPSMTPTAMDQDPPQLESVSSSQQLQIQNTDGSLPAAVPQSESAAPPHLGPPFLPNPDPSPPQLAAQQLTDAALLPQLINEASDMPPSLNLEGTSVVPDAPDTRGQNQAPSGSLEPTQPASGSSPLSPPPSAVWRKNQAQTSSRRVLWEHTRGRYTCLQCGHTVTNRKDMSQHISAQHSGNKPAEDTESSAATS</sequence>
<dbReference type="STRING" id="56723.ENSLBEP00000017878"/>